<dbReference type="SUPFAM" id="SSF53335">
    <property type="entry name" value="S-adenosyl-L-methionine-dependent methyltransferases"/>
    <property type="match status" value="1"/>
</dbReference>
<protein>
    <submittedName>
        <fullName evidence="1">Uncharacterized protein</fullName>
    </submittedName>
</protein>
<dbReference type="OrthoDB" id="9801098at2"/>
<dbReference type="InterPro" id="IPR029063">
    <property type="entry name" value="SAM-dependent_MTases_sf"/>
</dbReference>
<dbReference type="SUPFAM" id="SSF52540">
    <property type="entry name" value="P-loop containing nucleoside triphosphate hydrolases"/>
    <property type="match status" value="1"/>
</dbReference>
<dbReference type="InterPro" id="IPR027417">
    <property type="entry name" value="P-loop_NTPase"/>
</dbReference>
<dbReference type="Gene3D" id="3.40.50.300">
    <property type="entry name" value="P-loop containing nucleotide triphosphate hydrolases"/>
    <property type="match status" value="1"/>
</dbReference>
<reference evidence="1 2" key="1">
    <citation type="submission" date="2015-09" db="EMBL/GenBank/DDBJ databases">
        <authorList>
            <consortium name="Pathogen Informatics"/>
        </authorList>
    </citation>
    <scope>NUCLEOTIDE SEQUENCE [LARGE SCALE GENOMIC DNA]</scope>
    <source>
        <strain evidence="1 2">2789STDY5834939</strain>
    </source>
</reference>
<organism evidence="1 2">
    <name type="scientific">Anaerotruncus colihominis</name>
    <dbReference type="NCBI Taxonomy" id="169435"/>
    <lineage>
        <taxon>Bacteria</taxon>
        <taxon>Bacillati</taxon>
        <taxon>Bacillota</taxon>
        <taxon>Clostridia</taxon>
        <taxon>Eubacteriales</taxon>
        <taxon>Oscillospiraceae</taxon>
        <taxon>Anaerotruncus</taxon>
    </lineage>
</organism>
<dbReference type="EMBL" id="CZBE01000009">
    <property type="protein sequence ID" value="CUP66364.1"/>
    <property type="molecule type" value="Genomic_DNA"/>
</dbReference>
<gene>
    <name evidence="1" type="ORF">ERS852551_01516</name>
</gene>
<dbReference type="AlphaFoldDB" id="A0A174PYH3"/>
<evidence type="ECO:0000313" key="2">
    <source>
        <dbReference type="Proteomes" id="UP000095765"/>
    </source>
</evidence>
<dbReference type="Proteomes" id="UP000095765">
    <property type="component" value="Unassembled WGS sequence"/>
</dbReference>
<dbReference type="RefSeq" id="WP_055244878.1">
    <property type="nucleotide sequence ID" value="NZ_CAUFHV010000019.1"/>
</dbReference>
<proteinExistence type="predicted"/>
<name>A0A174PYH3_9FIRM</name>
<sequence length="558" mass="64627">MEISISGPKDFYLSIYHIAQEAREKGLVFYGAGFWGDLSAQIFSLLGVEPSCFCDDDPEKIGRFYNDRIPVLSFEESKRRYSNAVWIATVNSDTVDAPRKRLNNKLRENGLLSASSGFHPVRYLYLLEEAGILKAITAEPDESPDRFHACALRRMVILNHMANSGCVYFDNLVDGHPDLLNITLLGHYIPLQEVYQKRLRFLEDEPLVAEVASQMSPYLQTRFPEKLYEKMFYRAAQHYLVNDRGEPENRMYLPVKAFVRHLSTELMGKGRISYAYLLKAIFAAYYNTLGKKYDASRNYWIFYQRHKENYDMKEIAGLLSPGDFDAVKYLFIVREPVQHFFSWMNRFVLRASHDTKLLFGRANSYLNRLRCGMGLMLQNKTGVSNDDVRVVRFEDVKQKHRGLMEAFCRWLGIEYDSILEETTVNGIQIYFPVAGKAGAVITGNDQSAVNKKDYSELLSEFDIVRLKIVFQQFSHAYRYACDVPDFRLFARPFREELFDYPFRFEQTLDEACAMAYAVGGAARGDEPRCGRLIRQLFSEYMDGYEDVEYYPLLAPEDI</sequence>
<accession>A0A174PYH3</accession>
<evidence type="ECO:0000313" key="1">
    <source>
        <dbReference type="EMBL" id="CUP66364.1"/>
    </source>
</evidence>